<dbReference type="SUPFAM" id="SSF111369">
    <property type="entry name" value="HlyD-like secretion proteins"/>
    <property type="match status" value="1"/>
</dbReference>
<keyword evidence="5" id="KW-1185">Reference proteome</keyword>
<protein>
    <submittedName>
        <fullName evidence="4">Efflux RND transporter periplasmic adaptor subunit</fullName>
    </submittedName>
</protein>
<dbReference type="PANTHER" id="PTHR30469">
    <property type="entry name" value="MULTIDRUG RESISTANCE PROTEIN MDTA"/>
    <property type="match status" value="1"/>
</dbReference>
<evidence type="ECO:0000313" key="4">
    <source>
        <dbReference type="EMBL" id="UXD89394.1"/>
    </source>
</evidence>
<feature type="coiled-coil region" evidence="2">
    <location>
        <begin position="70"/>
        <end position="122"/>
    </location>
</feature>
<dbReference type="InterPro" id="IPR006143">
    <property type="entry name" value="RND_pump_MFP"/>
</dbReference>
<organism evidence="4 5">
    <name type="scientific">Thalassolituus hydrocarboniclasticus</name>
    <dbReference type="NCBI Taxonomy" id="2742796"/>
    <lineage>
        <taxon>Bacteria</taxon>
        <taxon>Pseudomonadati</taxon>
        <taxon>Pseudomonadota</taxon>
        <taxon>Gammaproteobacteria</taxon>
        <taxon>Oceanospirillales</taxon>
        <taxon>Oceanospirillaceae</taxon>
        <taxon>Thalassolituus</taxon>
    </lineage>
</organism>
<proteinExistence type="inferred from homology"/>
<evidence type="ECO:0000256" key="1">
    <source>
        <dbReference type="ARBA" id="ARBA00009477"/>
    </source>
</evidence>
<dbReference type="Gene3D" id="2.40.30.170">
    <property type="match status" value="1"/>
</dbReference>
<dbReference type="InterPro" id="IPR058792">
    <property type="entry name" value="Beta-barrel_RND_2"/>
</dbReference>
<dbReference type="EMBL" id="CP054475">
    <property type="protein sequence ID" value="UXD89394.1"/>
    <property type="molecule type" value="Genomic_DNA"/>
</dbReference>
<reference evidence="5" key="1">
    <citation type="submission" date="2020-06" db="EMBL/GenBank/DDBJ databases">
        <title>Thalassolituus marinus alknpb1M-1, a hydrocarbon-degrading bacterium isolated from the deep-sea overlying water using an in-situ strategy from the South China Sea basin.</title>
        <authorList>
            <person name="Dong C."/>
            <person name="Chen Y."/>
            <person name="Shao Z."/>
        </authorList>
    </citation>
    <scope>NUCLEOTIDE SEQUENCE [LARGE SCALE GENOMIC DNA]</scope>
    <source>
        <strain evidence="5">alknpb1M-1</strain>
    </source>
</reference>
<dbReference type="Gene3D" id="2.40.50.100">
    <property type="match status" value="1"/>
</dbReference>
<feature type="domain" description="CusB-like beta-barrel" evidence="3">
    <location>
        <begin position="204"/>
        <end position="262"/>
    </location>
</feature>
<dbReference type="Pfam" id="PF25954">
    <property type="entry name" value="Beta-barrel_RND_2"/>
    <property type="match status" value="1"/>
</dbReference>
<comment type="similarity">
    <text evidence="1">Belongs to the membrane fusion protein (MFP) (TC 8.A.1) family.</text>
</comment>
<gene>
    <name evidence="4" type="ORF">HUF19_10925</name>
</gene>
<dbReference type="NCBIfam" id="TIGR01730">
    <property type="entry name" value="RND_mfp"/>
    <property type="match status" value="1"/>
</dbReference>
<accession>A0ABY6AIJ9</accession>
<dbReference type="Gene3D" id="2.40.420.20">
    <property type="match status" value="1"/>
</dbReference>
<evidence type="ECO:0000313" key="5">
    <source>
        <dbReference type="Proteomes" id="UP001065322"/>
    </source>
</evidence>
<sequence>MLRPAKPIEVRMGQAAPGLVEALVSNTRSGTIKACQRSRLSLALGGQVNHLYVDQGDKVEAGTLLLELWNDDLKAALEQSKAQVRMAELNKASACRQAQADEREVKRQRELFKKQLASAEQLDRVETSAEITRLSCQQNEAQVQNAKASVAVQQARLAQTQLRAPFAGIVAEVNGEVGEYATPSPPGVATPPAIDLIDERCLYVRAPIDEVDASVIRVGMDARVTLDAFRDQAFTGKVSRIAPYVEDKEKQARTVNVDVTLNALPDDVQLLVGYSADIEVITAASPQALRIPSEALLEGNHVLTLAADGKTLQKKALTLGLSNWTWTEVKEGLDAGQPVLLSLDNPAAVDGAEVTVIDDGDKRQADQP</sequence>
<keyword evidence="2" id="KW-0175">Coiled coil</keyword>
<dbReference type="PANTHER" id="PTHR30469:SF15">
    <property type="entry name" value="HLYD FAMILY OF SECRETION PROTEINS"/>
    <property type="match status" value="1"/>
</dbReference>
<dbReference type="Proteomes" id="UP001065322">
    <property type="component" value="Chromosome"/>
</dbReference>
<evidence type="ECO:0000259" key="3">
    <source>
        <dbReference type="Pfam" id="PF25954"/>
    </source>
</evidence>
<evidence type="ECO:0000256" key="2">
    <source>
        <dbReference type="SAM" id="Coils"/>
    </source>
</evidence>
<name>A0ABY6AIJ9_9GAMM</name>